<sequence>MGLHSVMHNQVEDRVALAHGQRDLGLVLSSDAKPRLKWTPELHQRFVDAVSQLGGPDKATPKTVMRVMGIPGLTLYHLKSHLQKFRLGKNHPSVAHGDRNKEEDCPVPDYRSIEVTSVQTNIEGPASIRTNVNEGLEIAKALQLQMEVQKKLHEQIEVQRHLQLRIEAQGKYLQSVLKKAQETLAAYSSSSVGLEAAKAELSELVSMVNPDCPASSLSMVTNFTNSGSQQPGRRGSSVAGYSQNTDCSMESCLTSSSGSPERKDEKPNVISSSKLLSMGLDWNEKGFSKLCLSSLALGDKTSGSTVSDATCSEQQTSSYKRQLNHESADTDSKKIKLSKALDLNSQYLGEIDSGPRELELLETR</sequence>
<evidence type="ECO:0000313" key="6">
    <source>
        <dbReference type="EMBL" id="KAG9451335.1"/>
    </source>
</evidence>
<name>A0AAV7ER61_ARIFI</name>
<keyword evidence="1" id="KW-0805">Transcription regulation</keyword>
<dbReference type="InterPro" id="IPR001005">
    <property type="entry name" value="SANT/Myb"/>
</dbReference>
<dbReference type="InterPro" id="IPR046955">
    <property type="entry name" value="PHR1-like"/>
</dbReference>
<evidence type="ECO:0000256" key="1">
    <source>
        <dbReference type="ARBA" id="ARBA00023015"/>
    </source>
</evidence>
<dbReference type="Pfam" id="PF00249">
    <property type="entry name" value="Myb_DNA-binding"/>
    <property type="match status" value="1"/>
</dbReference>
<evidence type="ECO:0000256" key="3">
    <source>
        <dbReference type="ARBA" id="ARBA00023242"/>
    </source>
</evidence>
<dbReference type="EMBL" id="JAINDJ010000004">
    <property type="protein sequence ID" value="KAG9451335.1"/>
    <property type="molecule type" value="Genomic_DNA"/>
</dbReference>
<feature type="compositionally biased region" description="Polar residues" evidence="4">
    <location>
        <begin position="250"/>
        <end position="259"/>
    </location>
</feature>
<accession>A0AAV7ER61</accession>
<feature type="domain" description="HTH myb-type" evidence="5">
    <location>
        <begin position="30"/>
        <end position="90"/>
    </location>
</feature>
<keyword evidence="7" id="KW-1185">Reference proteome</keyword>
<protein>
    <recommendedName>
        <fullName evidence="5">HTH myb-type domain-containing protein</fullName>
    </recommendedName>
</protein>
<keyword evidence="3" id="KW-0539">Nucleus</keyword>
<dbReference type="SUPFAM" id="SSF46689">
    <property type="entry name" value="Homeodomain-like"/>
    <property type="match status" value="1"/>
</dbReference>
<keyword evidence="2" id="KW-0804">Transcription</keyword>
<dbReference type="GO" id="GO:0003677">
    <property type="term" value="F:DNA binding"/>
    <property type="evidence" value="ECO:0007669"/>
    <property type="project" value="InterPro"/>
</dbReference>
<dbReference type="Proteomes" id="UP000825729">
    <property type="component" value="Unassembled WGS sequence"/>
</dbReference>
<evidence type="ECO:0000256" key="4">
    <source>
        <dbReference type="SAM" id="MobiDB-lite"/>
    </source>
</evidence>
<feature type="compositionally biased region" description="Low complexity" evidence="4">
    <location>
        <begin position="226"/>
        <end position="237"/>
    </location>
</feature>
<gene>
    <name evidence="6" type="ORF">H6P81_011300</name>
</gene>
<feature type="region of interest" description="Disordered" evidence="4">
    <location>
        <begin position="250"/>
        <end position="269"/>
    </location>
</feature>
<dbReference type="InterPro" id="IPR009057">
    <property type="entry name" value="Homeodomain-like_sf"/>
</dbReference>
<comment type="caution">
    <text evidence="6">The sequence shown here is derived from an EMBL/GenBank/DDBJ whole genome shotgun (WGS) entry which is preliminary data.</text>
</comment>
<dbReference type="GO" id="GO:0003700">
    <property type="term" value="F:DNA-binding transcription factor activity"/>
    <property type="evidence" value="ECO:0007669"/>
    <property type="project" value="InterPro"/>
</dbReference>
<dbReference type="PANTHER" id="PTHR31499:SF11">
    <property type="entry name" value="MYB FAMILY TRANSCRIPTION FACTOR PHL8"/>
    <property type="match status" value="1"/>
</dbReference>
<organism evidence="6 7">
    <name type="scientific">Aristolochia fimbriata</name>
    <name type="common">White veined hardy Dutchman's pipe vine</name>
    <dbReference type="NCBI Taxonomy" id="158543"/>
    <lineage>
        <taxon>Eukaryota</taxon>
        <taxon>Viridiplantae</taxon>
        <taxon>Streptophyta</taxon>
        <taxon>Embryophyta</taxon>
        <taxon>Tracheophyta</taxon>
        <taxon>Spermatophyta</taxon>
        <taxon>Magnoliopsida</taxon>
        <taxon>Magnoliidae</taxon>
        <taxon>Piperales</taxon>
        <taxon>Aristolochiaceae</taxon>
        <taxon>Aristolochia</taxon>
    </lineage>
</organism>
<reference evidence="6 7" key="1">
    <citation type="submission" date="2021-07" db="EMBL/GenBank/DDBJ databases">
        <title>The Aristolochia fimbriata genome: insights into angiosperm evolution, floral development and chemical biosynthesis.</title>
        <authorList>
            <person name="Jiao Y."/>
        </authorList>
    </citation>
    <scope>NUCLEOTIDE SEQUENCE [LARGE SCALE GENOMIC DNA]</scope>
    <source>
        <strain evidence="6">IBCAS-2021</strain>
        <tissue evidence="6">Leaf</tissue>
    </source>
</reference>
<dbReference type="NCBIfam" id="TIGR01557">
    <property type="entry name" value="myb_SHAQKYF"/>
    <property type="match status" value="1"/>
</dbReference>
<evidence type="ECO:0000259" key="5">
    <source>
        <dbReference type="PROSITE" id="PS51294"/>
    </source>
</evidence>
<dbReference type="FunFam" id="1.10.10.60:FF:000002">
    <property type="entry name" value="Myb family transcription factor"/>
    <property type="match status" value="1"/>
</dbReference>
<evidence type="ECO:0000256" key="2">
    <source>
        <dbReference type="ARBA" id="ARBA00023163"/>
    </source>
</evidence>
<dbReference type="InterPro" id="IPR006447">
    <property type="entry name" value="Myb_dom_plants"/>
</dbReference>
<dbReference type="AlphaFoldDB" id="A0AAV7ER61"/>
<dbReference type="PROSITE" id="PS51294">
    <property type="entry name" value="HTH_MYB"/>
    <property type="match status" value="1"/>
</dbReference>
<dbReference type="InterPro" id="IPR017930">
    <property type="entry name" value="Myb_dom"/>
</dbReference>
<dbReference type="InterPro" id="IPR025756">
    <property type="entry name" value="Myb_CC_LHEQLE"/>
</dbReference>
<proteinExistence type="predicted"/>
<evidence type="ECO:0000313" key="7">
    <source>
        <dbReference type="Proteomes" id="UP000825729"/>
    </source>
</evidence>
<dbReference type="Gene3D" id="1.10.10.60">
    <property type="entry name" value="Homeodomain-like"/>
    <property type="match status" value="1"/>
</dbReference>
<feature type="region of interest" description="Disordered" evidence="4">
    <location>
        <begin position="223"/>
        <end position="242"/>
    </location>
</feature>
<dbReference type="Pfam" id="PF14379">
    <property type="entry name" value="Myb_CC_LHEQLE"/>
    <property type="match status" value="1"/>
</dbReference>
<dbReference type="PANTHER" id="PTHR31499">
    <property type="entry name" value="MYB FAMILY TRANSCRIPTION FACTOR PHL11"/>
    <property type="match status" value="1"/>
</dbReference>